<feature type="region of interest" description="Disordered" evidence="6">
    <location>
        <begin position="436"/>
        <end position="503"/>
    </location>
</feature>
<evidence type="ECO:0000313" key="7">
    <source>
        <dbReference type="EMBL" id="NYI08116.1"/>
    </source>
</evidence>
<dbReference type="AlphaFoldDB" id="A0A853A0L8"/>
<dbReference type="PANTHER" id="PTHR30244">
    <property type="entry name" value="TRANSAMINASE"/>
    <property type="match status" value="1"/>
</dbReference>
<dbReference type="GO" id="GO:0008483">
    <property type="term" value="F:transaminase activity"/>
    <property type="evidence" value="ECO:0007669"/>
    <property type="project" value="UniProtKB-KW"/>
</dbReference>
<dbReference type="Gene3D" id="3.40.640.10">
    <property type="entry name" value="Type I PLP-dependent aspartate aminotransferase-like (Major domain)"/>
    <property type="match status" value="1"/>
</dbReference>
<protein>
    <recommendedName>
        <fullName evidence="9">DegT/DnrJ/EryC1/StrS aminotransferase family protein</fullName>
    </recommendedName>
</protein>
<dbReference type="InterPro" id="IPR000653">
    <property type="entry name" value="DegT/StrS_aminotransferase"/>
</dbReference>
<dbReference type="RefSeq" id="WP_246451292.1">
    <property type="nucleotide sequence ID" value="NZ_JACBZD010000002.1"/>
</dbReference>
<evidence type="ECO:0000256" key="1">
    <source>
        <dbReference type="ARBA" id="ARBA00001933"/>
    </source>
</evidence>
<dbReference type="EMBL" id="JACBZD010000002">
    <property type="protein sequence ID" value="NYI08116.1"/>
    <property type="molecule type" value="Genomic_DNA"/>
</dbReference>
<comment type="similarity">
    <text evidence="4">Belongs to the DegT/DnrJ/EryC1 family. L-glutamine:2-deoxy-scyllo-inosose/scyllo-inosose aminotransferase subfamily.</text>
</comment>
<dbReference type="InterPro" id="IPR015424">
    <property type="entry name" value="PyrdxlP-dep_Trfase"/>
</dbReference>
<dbReference type="GO" id="GO:0000271">
    <property type="term" value="P:polysaccharide biosynthetic process"/>
    <property type="evidence" value="ECO:0007669"/>
    <property type="project" value="TreeGrafter"/>
</dbReference>
<keyword evidence="2" id="KW-0032">Aminotransferase</keyword>
<dbReference type="Proteomes" id="UP000567795">
    <property type="component" value="Unassembled WGS sequence"/>
</dbReference>
<comment type="caution">
    <text evidence="7">The sequence shown here is derived from an EMBL/GenBank/DDBJ whole genome shotgun (WGS) entry which is preliminary data.</text>
</comment>
<dbReference type="Pfam" id="PF01041">
    <property type="entry name" value="DegT_DnrJ_EryC1"/>
    <property type="match status" value="1"/>
</dbReference>
<keyword evidence="3 5" id="KW-0663">Pyridoxal phosphate</keyword>
<evidence type="ECO:0008006" key="9">
    <source>
        <dbReference type="Google" id="ProtNLM"/>
    </source>
</evidence>
<proteinExistence type="inferred from homology"/>
<keyword evidence="2" id="KW-0808">Transferase</keyword>
<evidence type="ECO:0000256" key="2">
    <source>
        <dbReference type="ARBA" id="ARBA00022576"/>
    </source>
</evidence>
<evidence type="ECO:0000256" key="4">
    <source>
        <dbReference type="ARBA" id="ARBA00038398"/>
    </source>
</evidence>
<dbReference type="SUPFAM" id="SSF53383">
    <property type="entry name" value="PLP-dependent transferases"/>
    <property type="match status" value="1"/>
</dbReference>
<evidence type="ECO:0000256" key="3">
    <source>
        <dbReference type="ARBA" id="ARBA00022898"/>
    </source>
</evidence>
<sequence length="503" mass="52930">MFGRPTPPDRRPPGASTFEDDIHLRMCARNGQEGLLLPSGRLALFLALVHWCRPGGRVLMAPVNDDVILFVVLAAGLRPVFAPVDPRRGSMLPDAVPEETWRTLGGVITTNLYGVPDPAPELRERCLRGGIPLIEDAAHALQSTVGGRPVGCHGDAAAFSLSKHAGARSGGYLAVRDTAHLPALRRAAETLLLPPRAHRQALLAALPVARDLVVRARLVRQAWQAKISLGLDPRGSAYRMPPRPDELRAALAAISAAHACAHAAVGPGNAAAQGGAGRGGAELRAAVAREALAAMDPWTRVDLADYRMRHGTLVRRGLSRRLAGAEAARSRRLDGVRRLLDHPAVAPGLRDHPPQPLFRVPLLVRDRDRLVSGLLKAGIATGYLYDPPLDDYAGPEFVDPSPAPEAARWFARHVLPVDPLEAARALAVLDRLGAQPAAPPTDAAPPIGAGQPTGAVPPTGTPVDTAVGTPDTARPRPAAAVPAPVAPHPEPTVRTEPTVASGG</sequence>
<evidence type="ECO:0000256" key="5">
    <source>
        <dbReference type="RuleBase" id="RU004508"/>
    </source>
</evidence>
<reference evidence="7 8" key="1">
    <citation type="submission" date="2020-07" db="EMBL/GenBank/DDBJ databases">
        <title>Sequencing the genomes of 1000 actinobacteria strains.</title>
        <authorList>
            <person name="Klenk H.-P."/>
        </authorList>
    </citation>
    <scope>NUCLEOTIDE SEQUENCE [LARGE SCALE GENOMIC DNA]</scope>
    <source>
        <strain evidence="7 8">DSM 42178</strain>
    </source>
</reference>
<comment type="cofactor">
    <cofactor evidence="1">
        <name>pyridoxal 5'-phosphate</name>
        <dbReference type="ChEBI" id="CHEBI:597326"/>
    </cofactor>
</comment>
<accession>A0A853A0L8</accession>
<organism evidence="7 8">
    <name type="scientific">Allostreptomyces psammosilenae</name>
    <dbReference type="NCBI Taxonomy" id="1892865"/>
    <lineage>
        <taxon>Bacteria</taxon>
        <taxon>Bacillati</taxon>
        <taxon>Actinomycetota</taxon>
        <taxon>Actinomycetes</taxon>
        <taxon>Kitasatosporales</taxon>
        <taxon>Streptomycetaceae</taxon>
        <taxon>Allostreptomyces</taxon>
    </lineage>
</organism>
<name>A0A853A0L8_9ACTN</name>
<feature type="compositionally biased region" description="Low complexity" evidence="6">
    <location>
        <begin position="444"/>
        <end position="483"/>
    </location>
</feature>
<keyword evidence="8" id="KW-1185">Reference proteome</keyword>
<dbReference type="PANTHER" id="PTHR30244:SF34">
    <property type="entry name" value="DTDP-4-AMINO-4,6-DIDEOXYGALACTOSE TRANSAMINASE"/>
    <property type="match status" value="1"/>
</dbReference>
<evidence type="ECO:0000256" key="6">
    <source>
        <dbReference type="SAM" id="MobiDB-lite"/>
    </source>
</evidence>
<evidence type="ECO:0000313" key="8">
    <source>
        <dbReference type="Proteomes" id="UP000567795"/>
    </source>
</evidence>
<gene>
    <name evidence="7" type="ORF">FHU37_005145</name>
</gene>
<dbReference type="InterPro" id="IPR015421">
    <property type="entry name" value="PyrdxlP-dep_Trfase_major"/>
</dbReference>
<dbReference type="GO" id="GO:0030170">
    <property type="term" value="F:pyridoxal phosphate binding"/>
    <property type="evidence" value="ECO:0007669"/>
    <property type="project" value="TreeGrafter"/>
</dbReference>